<dbReference type="Pfam" id="PF14939">
    <property type="entry name" value="DCAF15_WD40"/>
    <property type="match status" value="1"/>
</dbReference>
<organism evidence="2">
    <name type="scientific">Spongospora subterranea</name>
    <dbReference type="NCBI Taxonomy" id="70186"/>
    <lineage>
        <taxon>Eukaryota</taxon>
        <taxon>Sar</taxon>
        <taxon>Rhizaria</taxon>
        <taxon>Endomyxa</taxon>
        <taxon>Phytomyxea</taxon>
        <taxon>Plasmodiophorida</taxon>
        <taxon>Plasmodiophoridae</taxon>
        <taxon>Spongospora</taxon>
    </lineage>
</organism>
<protein>
    <recommendedName>
        <fullName evidence="1">DDB1- and CUL4-associated factor 15 WD40 repeat-containing domain-containing protein</fullName>
    </recommendedName>
</protein>
<reference evidence="2" key="1">
    <citation type="submission" date="2015-04" db="EMBL/GenBank/DDBJ databases">
        <title>The genome sequence of the plant pathogenic Rhizarian Plasmodiophora brassicae reveals insights in its biotrophic life cycle and the origin of chitin synthesis.</title>
        <authorList>
            <person name="Schwelm A."/>
            <person name="Fogelqvist J."/>
            <person name="Knaust A."/>
            <person name="Julke S."/>
            <person name="Lilja T."/>
            <person name="Dhandapani V."/>
            <person name="Bonilla-Rosso G."/>
            <person name="Karlsson M."/>
            <person name="Shevchenko A."/>
            <person name="Choi S.R."/>
            <person name="Kim H.G."/>
            <person name="Park J.Y."/>
            <person name="Lim Y.P."/>
            <person name="Ludwig-Muller J."/>
            <person name="Dixelius C."/>
        </authorList>
    </citation>
    <scope>NUCLEOTIDE SEQUENCE</scope>
    <source>
        <tissue evidence="2">Potato root galls</tissue>
    </source>
</reference>
<dbReference type="InterPro" id="IPR038914">
    <property type="entry name" value="DCAF15"/>
</dbReference>
<dbReference type="GO" id="GO:0016567">
    <property type="term" value="P:protein ubiquitination"/>
    <property type="evidence" value="ECO:0007669"/>
    <property type="project" value="InterPro"/>
</dbReference>
<dbReference type="PANTHER" id="PTHR28541:SF1">
    <property type="entry name" value="DDB1- AND CUL4-ASSOCIATED FACTOR 15"/>
    <property type="match status" value="1"/>
</dbReference>
<dbReference type="PANTHER" id="PTHR28541">
    <property type="entry name" value="DDB1- AND CUL4-ASSOCIATED FACTOR 15"/>
    <property type="match status" value="1"/>
</dbReference>
<dbReference type="GO" id="GO:0080008">
    <property type="term" value="C:Cul4-RING E3 ubiquitin ligase complex"/>
    <property type="evidence" value="ECO:0007669"/>
    <property type="project" value="TreeGrafter"/>
</dbReference>
<dbReference type="EMBL" id="HACM01001372">
    <property type="protein sequence ID" value="CRZ01814.1"/>
    <property type="molecule type" value="Transcribed_RNA"/>
</dbReference>
<proteinExistence type="predicted"/>
<name>A0A0H5R1Z0_9EUKA</name>
<sequence length="397" mass="44284">MVPPRLCYGLNTLVEPDHVLLQGVSLGFTLCGRYLISYEADVASAHHIQYFLLLWDFDSPHNIRLFARYRLFASTTMPGLSENLTPLATIFQHSISITICQMASPPCLIVHGFFKQLLAEQTRSNFISIIPVSSNSQCLHFSMQSYFPHFSLDQNSAAAVRVDISDRAMFQLIFDCSIAVRWVLVSIDAIESAAAVSDVAIAPSPLLSPYFSNSAWFQDARFSTTITDNQARCQVVRIRQISGFEPEQFLGQRIAKSNRSGMRVLLRDYSLHIAKIAPFNLDIVLVLVANITAQGAARRPLVFTLIVEFHSQSLEIIQGGDTDILNTVLQTSFTPSPSALSIGNQYCKLIQSRFDVPSTPSQRNDGSCISNALIFFGHVRHHLVNPRYPIALIRYTP</sequence>
<accession>A0A0H5R1Z0</accession>
<evidence type="ECO:0000313" key="2">
    <source>
        <dbReference type="EMBL" id="CRZ01814.1"/>
    </source>
</evidence>
<dbReference type="InterPro" id="IPR032734">
    <property type="entry name" value="DCAF15_WD40"/>
</dbReference>
<evidence type="ECO:0000259" key="1">
    <source>
        <dbReference type="Pfam" id="PF14939"/>
    </source>
</evidence>
<feature type="domain" description="DDB1- and CUL4-associated factor 15 WD40 repeat-containing" evidence="1">
    <location>
        <begin position="2"/>
        <end position="142"/>
    </location>
</feature>
<dbReference type="AlphaFoldDB" id="A0A0H5R1Z0"/>